<protein>
    <submittedName>
        <fullName evidence="1">Uncharacterized protein</fullName>
    </submittedName>
</protein>
<accession>A0ABW4CUU4</accession>
<dbReference type="RefSeq" id="WP_125756123.1">
    <property type="nucleotide sequence ID" value="NZ_JBHTOK010000015.1"/>
</dbReference>
<dbReference type="EMBL" id="JBHTOK010000015">
    <property type="protein sequence ID" value="MFD1440476.1"/>
    <property type="molecule type" value="Genomic_DNA"/>
</dbReference>
<dbReference type="Proteomes" id="UP001597212">
    <property type="component" value="Unassembled WGS sequence"/>
</dbReference>
<proteinExistence type="predicted"/>
<name>A0ABW4CUU4_9LACO</name>
<evidence type="ECO:0000313" key="1">
    <source>
        <dbReference type="EMBL" id="MFD1440476.1"/>
    </source>
</evidence>
<reference evidence="2" key="1">
    <citation type="journal article" date="2019" name="Int. J. Syst. Evol. Microbiol.">
        <title>The Global Catalogue of Microorganisms (GCM) 10K type strain sequencing project: providing services to taxonomists for standard genome sequencing and annotation.</title>
        <authorList>
            <consortium name="The Broad Institute Genomics Platform"/>
            <consortium name="The Broad Institute Genome Sequencing Center for Infectious Disease"/>
            <person name="Wu L."/>
            <person name="Ma J."/>
        </authorList>
    </citation>
    <scope>NUCLEOTIDE SEQUENCE [LARGE SCALE GENOMIC DNA]</scope>
    <source>
        <strain evidence="2">CCM 8912</strain>
    </source>
</reference>
<comment type="caution">
    <text evidence="1">The sequence shown here is derived from an EMBL/GenBank/DDBJ whole genome shotgun (WGS) entry which is preliminary data.</text>
</comment>
<organism evidence="1 2">
    <name type="scientific">Lacticaseibacillus hegangensis</name>
    <dbReference type="NCBI Taxonomy" id="2486010"/>
    <lineage>
        <taxon>Bacteria</taxon>
        <taxon>Bacillati</taxon>
        <taxon>Bacillota</taxon>
        <taxon>Bacilli</taxon>
        <taxon>Lactobacillales</taxon>
        <taxon>Lactobacillaceae</taxon>
        <taxon>Lacticaseibacillus</taxon>
    </lineage>
</organism>
<sequence>MSMKVMKWSLRALIAVTVVLLVVNTVLGIGLIAVDMLFGGVYLMQRNKCDRRQLHRLDLMHRF</sequence>
<evidence type="ECO:0000313" key="2">
    <source>
        <dbReference type="Proteomes" id="UP001597212"/>
    </source>
</evidence>
<keyword evidence="2" id="KW-1185">Reference proteome</keyword>
<gene>
    <name evidence="1" type="ORF">ACFQ5K_03605</name>
</gene>